<reference evidence="2" key="1">
    <citation type="submission" date="2020-06" db="EMBL/GenBank/DDBJ databases">
        <authorList>
            <person name="Li T."/>
            <person name="Hu X."/>
            <person name="Zhang T."/>
            <person name="Song X."/>
            <person name="Zhang H."/>
            <person name="Dai N."/>
            <person name="Sheng W."/>
            <person name="Hou X."/>
            <person name="Wei L."/>
        </authorList>
    </citation>
    <scope>NUCLEOTIDE SEQUENCE</scope>
    <source>
        <strain evidence="2">KEN1</strain>
        <tissue evidence="2">Leaf</tissue>
    </source>
</reference>
<proteinExistence type="predicted"/>
<reference evidence="2" key="2">
    <citation type="journal article" date="2024" name="Plant">
        <title>Genomic evolution and insights into agronomic trait innovations of Sesamum species.</title>
        <authorList>
            <person name="Miao H."/>
            <person name="Wang L."/>
            <person name="Qu L."/>
            <person name="Liu H."/>
            <person name="Sun Y."/>
            <person name="Le M."/>
            <person name="Wang Q."/>
            <person name="Wei S."/>
            <person name="Zheng Y."/>
            <person name="Lin W."/>
            <person name="Duan Y."/>
            <person name="Cao H."/>
            <person name="Xiong S."/>
            <person name="Wang X."/>
            <person name="Wei L."/>
            <person name="Li C."/>
            <person name="Ma Q."/>
            <person name="Ju M."/>
            <person name="Zhao R."/>
            <person name="Li G."/>
            <person name="Mu C."/>
            <person name="Tian Q."/>
            <person name="Mei H."/>
            <person name="Zhang T."/>
            <person name="Gao T."/>
            <person name="Zhang H."/>
        </authorList>
    </citation>
    <scope>NUCLEOTIDE SEQUENCE</scope>
    <source>
        <strain evidence="2">KEN1</strain>
    </source>
</reference>
<dbReference type="Pfam" id="PF07727">
    <property type="entry name" value="RVT_2"/>
    <property type="match status" value="1"/>
</dbReference>
<dbReference type="InterPro" id="IPR013103">
    <property type="entry name" value="RVT_2"/>
</dbReference>
<dbReference type="AlphaFoldDB" id="A0AAW2VED3"/>
<gene>
    <name evidence="2" type="ORF">Slati_2971700</name>
</gene>
<accession>A0AAW2VED3</accession>
<name>A0AAW2VED3_9LAMI</name>
<evidence type="ECO:0000313" key="2">
    <source>
        <dbReference type="EMBL" id="KAL0427969.1"/>
    </source>
</evidence>
<evidence type="ECO:0000259" key="1">
    <source>
        <dbReference type="Pfam" id="PF07727"/>
    </source>
</evidence>
<dbReference type="EMBL" id="JACGWN010000010">
    <property type="protein sequence ID" value="KAL0427969.1"/>
    <property type="molecule type" value="Genomic_DNA"/>
</dbReference>
<comment type="caution">
    <text evidence="2">The sequence shown here is derived from an EMBL/GenBank/DDBJ whole genome shotgun (WGS) entry which is preliminary data.</text>
</comment>
<sequence>MNDETKALERNQTWEVTTLPPGKKAIGYKWVFHLKLKDDGTVDHYKARLVAKGYTQVEGVDYVKSFSPIAKVVTVRLLLVVATARNWEIHQLEVNNVFLYGYLDEEIFITPPRVTRLPTV</sequence>
<protein>
    <submittedName>
        <fullName evidence="2">Retrovirus-related Pol polyprotein from transposon RE2</fullName>
    </submittedName>
</protein>
<organism evidence="2">
    <name type="scientific">Sesamum latifolium</name>
    <dbReference type="NCBI Taxonomy" id="2727402"/>
    <lineage>
        <taxon>Eukaryota</taxon>
        <taxon>Viridiplantae</taxon>
        <taxon>Streptophyta</taxon>
        <taxon>Embryophyta</taxon>
        <taxon>Tracheophyta</taxon>
        <taxon>Spermatophyta</taxon>
        <taxon>Magnoliopsida</taxon>
        <taxon>eudicotyledons</taxon>
        <taxon>Gunneridae</taxon>
        <taxon>Pentapetalae</taxon>
        <taxon>asterids</taxon>
        <taxon>lamiids</taxon>
        <taxon>Lamiales</taxon>
        <taxon>Pedaliaceae</taxon>
        <taxon>Sesamum</taxon>
    </lineage>
</organism>
<feature type="domain" description="Reverse transcriptase Ty1/copia-type" evidence="1">
    <location>
        <begin position="11"/>
        <end position="113"/>
    </location>
</feature>